<comment type="caution">
    <text evidence="6">The sequence shown here is derived from an EMBL/GenBank/DDBJ whole genome shotgun (WGS) entry which is preliminary data.</text>
</comment>
<feature type="region of interest" description="Disordered" evidence="5">
    <location>
        <begin position="479"/>
        <end position="500"/>
    </location>
</feature>
<feature type="region of interest" description="Disordered" evidence="5">
    <location>
        <begin position="371"/>
        <end position="447"/>
    </location>
</feature>
<feature type="coiled-coil region" evidence="4">
    <location>
        <begin position="83"/>
        <end position="110"/>
    </location>
</feature>
<feature type="compositionally biased region" description="Low complexity" evidence="5">
    <location>
        <begin position="588"/>
        <end position="600"/>
    </location>
</feature>
<sequence>MQCAACARSESQRNGAWYCQSCISSRLKEYNVKRQQLRNNLTLVTANATALLSGSSKSRLGVEHERLLKAEKWTFASRAYAAREQVTRTKAQNEAETEQLQSRRQRLAARRTNLATAQSLLANLETDLPSASSLSLPLSIPALQARCASLQLALDTLALETARTRAILARELVAVYALRRIVVEQPLPDPFLTAPLAESTLAAAAEAPSSSSPFFDPSSTLAATLRTRTRPPQAPIAPTYLLASLPLPKLSQLLSSSPSSTAHTHVEALLSHLVHLIRLLALYEGVSLPFNPLPSCFGPGRAGVRVAVGWGDPRGGGGANSGAGGGSRDSDRSTPTPTPTPKQPTDPPPAPALTISDGDCFPLCYSSTARSKRRLGPRSSNRVTTNLREVDEESRKGESTATDEGSDSGAVNDGGGPATTTVFGGGSARRRVVGPTSAAGSSSRSRSFKRAKGVLLGAVALAYDLAYLAWRREQQRAAQERREDGSAAAPTSQREDWTGPEVLEDLGELLMRAAGVALESSSSSARQPDPRPPPRQQQTSAELDPATFVSRTAPFPLSYPTAAAYFLERVFPQQQQRRTPAAGPSGADSLGESGVVVGLVQEEEGDDDDDDDEWDLVSV</sequence>
<feature type="region of interest" description="Disordered" evidence="5">
    <location>
        <begin position="517"/>
        <end position="547"/>
    </location>
</feature>
<reference evidence="6 7" key="1">
    <citation type="submission" date="2020-11" db="EMBL/GenBank/DDBJ databases">
        <title>Kefir isolates.</title>
        <authorList>
            <person name="Marcisauskas S."/>
            <person name="Kim Y."/>
            <person name="Blasche S."/>
        </authorList>
    </citation>
    <scope>NUCLEOTIDE SEQUENCE [LARGE SCALE GENOMIC DNA]</scope>
    <source>
        <strain evidence="6 7">KR</strain>
    </source>
</reference>
<evidence type="ECO:0000256" key="2">
    <source>
        <dbReference type="ARBA" id="ARBA00013807"/>
    </source>
</evidence>
<keyword evidence="7" id="KW-1185">Reference proteome</keyword>
<evidence type="ECO:0000256" key="5">
    <source>
        <dbReference type="SAM" id="MobiDB-lite"/>
    </source>
</evidence>
<keyword evidence="3 4" id="KW-0175">Coiled coil</keyword>
<dbReference type="GO" id="GO:0032991">
    <property type="term" value="C:protein-containing complex"/>
    <property type="evidence" value="ECO:0007669"/>
    <property type="project" value="UniProtKB-ARBA"/>
</dbReference>
<evidence type="ECO:0000256" key="4">
    <source>
        <dbReference type="SAM" id="Coils"/>
    </source>
</evidence>
<feature type="compositionally biased region" description="Pro residues" evidence="5">
    <location>
        <begin position="336"/>
        <end position="351"/>
    </location>
</feature>
<protein>
    <recommendedName>
        <fullName evidence="2">Autophagy-related protein 14</fullName>
    </recommendedName>
</protein>
<evidence type="ECO:0000313" key="6">
    <source>
        <dbReference type="EMBL" id="KAG0667567.1"/>
    </source>
</evidence>
<feature type="compositionally biased region" description="Gly residues" evidence="5">
    <location>
        <begin position="313"/>
        <end position="327"/>
    </location>
</feature>
<dbReference type="AlphaFoldDB" id="A0A9P7B940"/>
<dbReference type="GO" id="GO:0005737">
    <property type="term" value="C:cytoplasm"/>
    <property type="evidence" value="ECO:0007669"/>
    <property type="project" value="UniProtKB-ARBA"/>
</dbReference>
<feature type="compositionally biased region" description="Acidic residues" evidence="5">
    <location>
        <begin position="601"/>
        <end position="619"/>
    </location>
</feature>
<dbReference type="InterPro" id="IPR018791">
    <property type="entry name" value="UV_resistance/autophagy_Atg14"/>
</dbReference>
<proteinExistence type="inferred from homology"/>
<comment type="similarity">
    <text evidence="1">Belongs to the ATG14 family.</text>
</comment>
<dbReference type="Pfam" id="PF10186">
    <property type="entry name" value="ATG14"/>
    <property type="match status" value="1"/>
</dbReference>
<dbReference type="EMBL" id="PUHQ01000001">
    <property type="protein sequence ID" value="KAG0667567.1"/>
    <property type="molecule type" value="Genomic_DNA"/>
</dbReference>
<dbReference type="Proteomes" id="UP000777482">
    <property type="component" value="Unassembled WGS sequence"/>
</dbReference>
<evidence type="ECO:0000256" key="3">
    <source>
        <dbReference type="ARBA" id="ARBA00023054"/>
    </source>
</evidence>
<dbReference type="OrthoDB" id="2537025at2759"/>
<feature type="region of interest" description="Disordered" evidence="5">
    <location>
        <begin position="313"/>
        <end position="357"/>
    </location>
</feature>
<evidence type="ECO:0000256" key="1">
    <source>
        <dbReference type="ARBA" id="ARBA00009574"/>
    </source>
</evidence>
<feature type="compositionally biased region" description="Gly residues" evidence="5">
    <location>
        <begin position="412"/>
        <end position="427"/>
    </location>
</feature>
<name>A0A9P7B940_RHOMI</name>
<accession>A0A9P7B940</accession>
<gene>
    <name evidence="6" type="ORF">C6P46_000103</name>
</gene>
<evidence type="ECO:0000313" key="7">
    <source>
        <dbReference type="Proteomes" id="UP000777482"/>
    </source>
</evidence>
<feature type="region of interest" description="Disordered" evidence="5">
    <location>
        <begin position="574"/>
        <end position="619"/>
    </location>
</feature>
<feature type="compositionally biased region" description="Polar residues" evidence="5">
    <location>
        <begin position="378"/>
        <end position="387"/>
    </location>
</feature>
<organism evidence="6 7">
    <name type="scientific">Rhodotorula mucilaginosa</name>
    <name type="common">Yeast</name>
    <name type="synonym">Rhodotorula rubra</name>
    <dbReference type="NCBI Taxonomy" id="5537"/>
    <lineage>
        <taxon>Eukaryota</taxon>
        <taxon>Fungi</taxon>
        <taxon>Dikarya</taxon>
        <taxon>Basidiomycota</taxon>
        <taxon>Pucciniomycotina</taxon>
        <taxon>Microbotryomycetes</taxon>
        <taxon>Sporidiobolales</taxon>
        <taxon>Sporidiobolaceae</taxon>
        <taxon>Rhodotorula</taxon>
    </lineage>
</organism>